<evidence type="ECO:0000256" key="4">
    <source>
        <dbReference type="ARBA" id="ARBA00022741"/>
    </source>
</evidence>
<dbReference type="PROSITE" id="PS51161">
    <property type="entry name" value="ATP_CONE"/>
    <property type="match status" value="1"/>
</dbReference>
<dbReference type="InterPro" id="IPR039718">
    <property type="entry name" value="Rrm1"/>
</dbReference>
<comment type="similarity">
    <text evidence="1 10">Belongs to the ribonucleoside diphosphate reductase large chain family.</text>
</comment>
<dbReference type="GO" id="GO:0005971">
    <property type="term" value="C:ribonucleoside-diphosphate reductase complex"/>
    <property type="evidence" value="ECO:0007669"/>
    <property type="project" value="TreeGrafter"/>
</dbReference>
<dbReference type="InterPro" id="IPR005144">
    <property type="entry name" value="ATP-cone_dom"/>
</dbReference>
<reference evidence="12 13" key="1">
    <citation type="submission" date="2018-08" db="EMBL/GenBank/DDBJ databases">
        <title>Fibrisoma montanum sp. nov., isolated from Danxia mountain soil.</title>
        <authorList>
            <person name="Huang Y."/>
        </authorList>
    </citation>
    <scope>NUCLEOTIDE SEQUENCE [LARGE SCALE GENOMIC DNA]</scope>
    <source>
        <strain evidence="12 13">HYT19</strain>
    </source>
</reference>
<protein>
    <recommendedName>
        <fullName evidence="2 10">Ribonucleoside-diphosphate reductase</fullName>
        <ecNumber evidence="2 10">1.17.4.1</ecNumber>
    </recommendedName>
</protein>
<gene>
    <name evidence="12" type="ORF">DYU11_01900</name>
</gene>
<comment type="caution">
    <text evidence="12">The sequence shown here is derived from an EMBL/GenBank/DDBJ whole genome shotgun (WGS) entry which is preliminary data.</text>
</comment>
<evidence type="ECO:0000256" key="8">
    <source>
        <dbReference type="ARBA" id="ARBA00047754"/>
    </source>
</evidence>
<dbReference type="GO" id="GO:0004748">
    <property type="term" value="F:ribonucleoside-diphosphate reductase activity, thioredoxin disulfide as acceptor"/>
    <property type="evidence" value="ECO:0007669"/>
    <property type="project" value="UniProtKB-EC"/>
</dbReference>
<keyword evidence="13" id="KW-1185">Reference proteome</keyword>
<evidence type="ECO:0000256" key="9">
    <source>
        <dbReference type="PROSITE-ProRule" id="PRU00492"/>
    </source>
</evidence>
<keyword evidence="7 10" id="KW-0215">Deoxyribonucleotide synthesis</keyword>
<dbReference type="Gene3D" id="3.20.70.20">
    <property type="match status" value="1"/>
</dbReference>
<evidence type="ECO:0000256" key="3">
    <source>
        <dbReference type="ARBA" id="ARBA00022533"/>
    </source>
</evidence>
<dbReference type="PANTHER" id="PTHR11573">
    <property type="entry name" value="RIBONUCLEOSIDE-DIPHOSPHATE REDUCTASE LARGE CHAIN"/>
    <property type="match status" value="1"/>
</dbReference>
<dbReference type="InterPro" id="IPR013509">
    <property type="entry name" value="RNR_lsu_N"/>
</dbReference>
<dbReference type="FunFam" id="3.20.70.20:FF:000010">
    <property type="entry name" value="Ribonucleoside-diphosphate reductase"/>
    <property type="match status" value="1"/>
</dbReference>
<dbReference type="EC" id="1.17.4.1" evidence="2 10"/>
<dbReference type="InterPro" id="IPR008926">
    <property type="entry name" value="RNR_R1-su_N"/>
</dbReference>
<dbReference type="Pfam" id="PF02867">
    <property type="entry name" value="Ribonuc_red_lgC"/>
    <property type="match status" value="1"/>
</dbReference>
<dbReference type="PRINTS" id="PR01183">
    <property type="entry name" value="RIBORDTASEM1"/>
</dbReference>
<keyword evidence="3" id="KW-0021">Allosteric enzyme</keyword>
<evidence type="ECO:0000256" key="5">
    <source>
        <dbReference type="ARBA" id="ARBA00022840"/>
    </source>
</evidence>
<evidence type="ECO:0000313" key="13">
    <source>
        <dbReference type="Proteomes" id="UP000283523"/>
    </source>
</evidence>
<dbReference type="SUPFAM" id="SSF51998">
    <property type="entry name" value="PFL-like glycyl radical enzymes"/>
    <property type="match status" value="1"/>
</dbReference>
<dbReference type="Pfam" id="PF00317">
    <property type="entry name" value="Ribonuc_red_lgN"/>
    <property type="match status" value="1"/>
</dbReference>
<dbReference type="InterPro" id="IPR000788">
    <property type="entry name" value="RNR_lg_C"/>
</dbReference>
<organism evidence="12 13">
    <name type="scientific">Fibrisoma montanum</name>
    <dbReference type="NCBI Taxonomy" id="2305895"/>
    <lineage>
        <taxon>Bacteria</taxon>
        <taxon>Pseudomonadati</taxon>
        <taxon>Bacteroidota</taxon>
        <taxon>Cytophagia</taxon>
        <taxon>Cytophagales</taxon>
        <taxon>Spirosomataceae</taxon>
        <taxon>Fibrisoma</taxon>
    </lineage>
</organism>
<comment type="function">
    <text evidence="10">Provides the precursors necessary for DNA synthesis. Catalyzes the biosynthesis of deoxyribonucleotides from the corresponding ribonucleotides.</text>
</comment>
<keyword evidence="5 9" id="KW-0067">ATP-binding</keyword>
<dbReference type="Proteomes" id="UP000283523">
    <property type="component" value="Unassembled WGS sequence"/>
</dbReference>
<dbReference type="NCBIfam" id="TIGR02506">
    <property type="entry name" value="NrdE_NrdA"/>
    <property type="match status" value="1"/>
</dbReference>
<dbReference type="OrthoDB" id="9762933at2"/>
<dbReference type="PROSITE" id="PS00089">
    <property type="entry name" value="RIBORED_LARGE"/>
    <property type="match status" value="1"/>
</dbReference>
<evidence type="ECO:0000256" key="1">
    <source>
        <dbReference type="ARBA" id="ARBA00010406"/>
    </source>
</evidence>
<dbReference type="CDD" id="cd01679">
    <property type="entry name" value="RNR_I"/>
    <property type="match status" value="1"/>
</dbReference>
<dbReference type="Pfam" id="PF03477">
    <property type="entry name" value="ATP-cone"/>
    <property type="match status" value="1"/>
</dbReference>
<feature type="domain" description="ATP-cone" evidence="11">
    <location>
        <begin position="1"/>
        <end position="92"/>
    </location>
</feature>
<evidence type="ECO:0000256" key="10">
    <source>
        <dbReference type="RuleBase" id="RU003410"/>
    </source>
</evidence>
<keyword evidence="4 9" id="KW-0547">Nucleotide-binding</keyword>
<dbReference type="SUPFAM" id="SSF48168">
    <property type="entry name" value="R1 subunit of ribonucleotide reductase, N-terminal domain"/>
    <property type="match status" value="1"/>
</dbReference>
<sequence length="826" mass="93680">MYVAKRDGRRESVKFDKITARIEKLCYGLDSTYVQPVEVAMKVVNGLYDGVKTTELDNLAAETAASMTTKHPDYAILAARIAISNLHKETNKSFSSTIKRLYTYEDPKTGENASLISKEVYEVVRKHAALLDSTIIYDRDYGYDYFGYKTLEKSYLLKIDGKIAERPQHMLMRVAVGIHMEDVEAAIETYNLLSEKWFTHATPTLFNAGTPKPQMSSCFLLTMKDDSIEGIYDTLKQTAKISQSAGGIGLSIHNVRATGTYIKGTNGTSNGIVPMLRVFNDTARYVDQGGGKRKGSFAVYLEPWHADIFEFLDLKKNSGKEELRARDLFYALWTPDLFMKRVEANDVWSLFCPHECPGLADCYGDEFEELYERYEREGRARQTVKAQDLWYKILESQTETGTPYMLYKDAANRKSNQKNLGTIKSSNLCTEIIEYTSPDEVAVCNLASIALPKFIKRDPDGMLRFDHQKLFEITKVATKNLNKIIDLNYYPVEEARRSNMRHRPIGLGVQGLADAFIMLRMPFESDEARRLNEDIFETIYFGAMTASMEEAKKFGPYETWKGSPISQGIFQFDMWGVTPKSGRWNWESLRQEVVEHGVRNSLLLAPMPTASTSQILGNNECFEPYTSNIYTRRVLSGEFVVVNKHLLKDLVKLGLWNDVMKNNLIRANGSVQEIPGIPQHIRDLYKTVWEIKQKHIIDMAADRGAYICQSQSLNIHIQDSNFGKLTSMHFYAWKAGLKTGMYYLRTKAAADAVKFTVEPQAEPQLEPALAETAPVEKPLDYVQYAKEHAVLQPKPEPLPMVSDSEQNYSAMTCSLDDPEGCEMCGS</sequence>
<evidence type="ECO:0000259" key="11">
    <source>
        <dbReference type="PROSITE" id="PS51161"/>
    </source>
</evidence>
<keyword evidence="6 10" id="KW-0560">Oxidoreductase</keyword>
<evidence type="ECO:0000256" key="6">
    <source>
        <dbReference type="ARBA" id="ARBA00023002"/>
    </source>
</evidence>
<dbReference type="AlphaFoldDB" id="A0A418MI43"/>
<evidence type="ECO:0000256" key="2">
    <source>
        <dbReference type="ARBA" id="ARBA00012274"/>
    </source>
</evidence>
<dbReference type="GO" id="GO:0009263">
    <property type="term" value="P:deoxyribonucleotide biosynthetic process"/>
    <property type="evidence" value="ECO:0007669"/>
    <property type="project" value="UniProtKB-KW"/>
</dbReference>
<accession>A0A418MI43</accession>
<dbReference type="GO" id="GO:0005524">
    <property type="term" value="F:ATP binding"/>
    <property type="evidence" value="ECO:0007669"/>
    <property type="project" value="UniProtKB-UniRule"/>
</dbReference>
<dbReference type="InterPro" id="IPR013346">
    <property type="entry name" value="NrdE_NrdA_C"/>
</dbReference>
<name>A0A418MI43_9BACT</name>
<evidence type="ECO:0000256" key="7">
    <source>
        <dbReference type="ARBA" id="ARBA00023116"/>
    </source>
</evidence>
<comment type="catalytic activity">
    <reaction evidence="8 10">
        <text>a 2'-deoxyribonucleoside 5'-diphosphate + [thioredoxin]-disulfide + H2O = a ribonucleoside 5'-diphosphate + [thioredoxin]-dithiol</text>
        <dbReference type="Rhea" id="RHEA:23252"/>
        <dbReference type="Rhea" id="RHEA-COMP:10698"/>
        <dbReference type="Rhea" id="RHEA-COMP:10700"/>
        <dbReference type="ChEBI" id="CHEBI:15377"/>
        <dbReference type="ChEBI" id="CHEBI:29950"/>
        <dbReference type="ChEBI" id="CHEBI:50058"/>
        <dbReference type="ChEBI" id="CHEBI:57930"/>
        <dbReference type="ChEBI" id="CHEBI:73316"/>
        <dbReference type="EC" id="1.17.4.1"/>
    </reaction>
</comment>
<dbReference type="UniPathway" id="UPA00326"/>
<proteinExistence type="inferred from homology"/>
<dbReference type="EMBL" id="QXED01000001">
    <property type="protein sequence ID" value="RIV27094.1"/>
    <property type="molecule type" value="Genomic_DNA"/>
</dbReference>
<dbReference type="RefSeq" id="WP_119665947.1">
    <property type="nucleotide sequence ID" value="NZ_QXED01000001.1"/>
</dbReference>
<dbReference type="PANTHER" id="PTHR11573:SF6">
    <property type="entry name" value="RIBONUCLEOSIDE-DIPHOSPHATE REDUCTASE LARGE SUBUNIT"/>
    <property type="match status" value="1"/>
</dbReference>
<evidence type="ECO:0000313" key="12">
    <source>
        <dbReference type="EMBL" id="RIV27094.1"/>
    </source>
</evidence>